<dbReference type="AlphaFoldDB" id="A0AAD8QIN0"/>
<sequence length="315" mass="33030">MAPVVLLVLIAVVAGRTAVRGHPGDGTPAARFWEAALPGSPMPESIADLVQKGTDHSPLAEHRSAAMFLPNACLGYKYDIQCGKPPPASTQAAPAVEGIFFREAAMRVGSTMTVALPAAVPAAFLPRDVAGRIPFGNLTDALATFSIAPGSQEADQLSNTVRECAAPPLAGERKACATSLEGVVLSATRMLGTRRVAAAASALPSTGLPRAVYVVQATSPLGGSRFVACHSRPYPYAVYQCHMTERSSKAYVVSIRGGLRGDPTMDMAALCHFDTSNWNPAHPAFKILRTHPGGSPVCHFLPYADLLFGEKKANA</sequence>
<name>A0AAD8QIN0_LOLMU</name>
<accession>A0AAD8QIN0</accession>
<evidence type="ECO:0000259" key="2">
    <source>
        <dbReference type="PROSITE" id="PS51277"/>
    </source>
</evidence>
<gene>
    <name evidence="3" type="ORF">QYE76_016456</name>
</gene>
<dbReference type="Proteomes" id="UP001231189">
    <property type="component" value="Unassembled WGS sequence"/>
</dbReference>
<dbReference type="InterPro" id="IPR044816">
    <property type="entry name" value="BURP"/>
</dbReference>
<feature type="signal peptide" evidence="1">
    <location>
        <begin position="1"/>
        <end position="21"/>
    </location>
</feature>
<dbReference type="PROSITE" id="PS51277">
    <property type="entry name" value="BURP"/>
    <property type="match status" value="1"/>
</dbReference>
<dbReference type="SMART" id="SM01045">
    <property type="entry name" value="BURP"/>
    <property type="match status" value="1"/>
</dbReference>
<feature type="domain" description="BURP" evidence="2">
    <location>
        <begin position="100"/>
        <end position="311"/>
    </location>
</feature>
<protein>
    <recommendedName>
        <fullName evidence="2">BURP domain-containing protein</fullName>
    </recommendedName>
</protein>
<reference evidence="3" key="1">
    <citation type="submission" date="2023-07" db="EMBL/GenBank/DDBJ databases">
        <title>A chromosome-level genome assembly of Lolium multiflorum.</title>
        <authorList>
            <person name="Chen Y."/>
            <person name="Copetti D."/>
            <person name="Kolliker R."/>
            <person name="Studer B."/>
        </authorList>
    </citation>
    <scope>NUCLEOTIDE SEQUENCE</scope>
    <source>
        <strain evidence="3">02402/16</strain>
        <tissue evidence="3">Leaf</tissue>
    </source>
</reference>
<keyword evidence="4" id="KW-1185">Reference proteome</keyword>
<feature type="chain" id="PRO_5042285114" description="BURP domain-containing protein" evidence="1">
    <location>
        <begin position="22"/>
        <end position="315"/>
    </location>
</feature>
<dbReference type="PANTHER" id="PTHR31236:SF24">
    <property type="entry name" value="BURP DOMAIN PROTEIN RD22"/>
    <property type="match status" value="1"/>
</dbReference>
<comment type="caution">
    <text evidence="3">The sequence shown here is derived from an EMBL/GenBank/DDBJ whole genome shotgun (WGS) entry which is preliminary data.</text>
</comment>
<organism evidence="3 4">
    <name type="scientific">Lolium multiflorum</name>
    <name type="common">Italian ryegrass</name>
    <name type="synonym">Lolium perenne subsp. multiflorum</name>
    <dbReference type="NCBI Taxonomy" id="4521"/>
    <lineage>
        <taxon>Eukaryota</taxon>
        <taxon>Viridiplantae</taxon>
        <taxon>Streptophyta</taxon>
        <taxon>Embryophyta</taxon>
        <taxon>Tracheophyta</taxon>
        <taxon>Spermatophyta</taxon>
        <taxon>Magnoliopsida</taxon>
        <taxon>Liliopsida</taxon>
        <taxon>Poales</taxon>
        <taxon>Poaceae</taxon>
        <taxon>BOP clade</taxon>
        <taxon>Pooideae</taxon>
        <taxon>Poodae</taxon>
        <taxon>Poeae</taxon>
        <taxon>Poeae Chloroplast Group 2 (Poeae type)</taxon>
        <taxon>Loliodinae</taxon>
        <taxon>Loliinae</taxon>
        <taxon>Lolium</taxon>
    </lineage>
</organism>
<evidence type="ECO:0000313" key="3">
    <source>
        <dbReference type="EMBL" id="KAK1601873.1"/>
    </source>
</evidence>
<proteinExistence type="predicted"/>
<evidence type="ECO:0000256" key="1">
    <source>
        <dbReference type="SAM" id="SignalP"/>
    </source>
</evidence>
<keyword evidence="1" id="KW-0732">Signal</keyword>
<dbReference type="PANTHER" id="PTHR31236">
    <property type="entry name" value="BURP DOMAIN PROTEIN USPL1-LIKE"/>
    <property type="match status" value="1"/>
</dbReference>
<dbReference type="Pfam" id="PF03181">
    <property type="entry name" value="BURP"/>
    <property type="match status" value="1"/>
</dbReference>
<dbReference type="EMBL" id="JAUUTY010000328">
    <property type="protein sequence ID" value="KAK1601873.1"/>
    <property type="molecule type" value="Genomic_DNA"/>
</dbReference>
<dbReference type="InterPro" id="IPR004873">
    <property type="entry name" value="BURP_dom"/>
</dbReference>
<evidence type="ECO:0000313" key="4">
    <source>
        <dbReference type="Proteomes" id="UP001231189"/>
    </source>
</evidence>